<keyword evidence="4" id="KW-1185">Reference proteome</keyword>
<sequence length="582" mass="61025">MASAWDSSHAPSRHWQSGEWSIELRDDELAEIRYGGRRVLRSIRAVARDRNWATADLVVDRVRETDSTLTLHVRSVGLGSSFAGVVRVETRADRLKVVCDLESATVFQTNRTGLVVLHPPELAGVELAVTHAGGRVESSRFPVPINPHQPVFDIAGLAWRHDGLAAEVAFTGDVFEMEDQRNWSDASFKTYSRPLDLPFPYAVEAGERVRQEITVAVTDAAPAATPVSGSTTRIELKRGGTFPAILVGAATAPDPAPAATSVGQGVLVELDLGSSNWRAALTRATASGLPLDVRAVLARDAAGSTVDDLATALVDLPVLRVAIFDPISHVTDAAATASLRAALASAGLTVPVIGGARSHFTEYNREHDRIPTDLDGITVAITPLFHTLGTEQLVESVSIQRLIAEQTIAMAGGAPVHIGPVTVRPRFNPVATAAEPGPTRDDLAEGYGAEFTGGVDPRQSSPELAAWTIASAAALGIPGVASIAWFEEWGPRGIRSVAGDPLPAHDAMATLADMAASASDDLLSGDSPDGELWAIGAQSSTGSRVLVANIGRIERTVDVVTPDGGLTASLAPGTFAALTASP</sequence>
<gene>
    <name evidence="3" type="ORF">GCM10009777_04500</name>
</gene>
<dbReference type="Pfam" id="PF25837">
    <property type="entry name" value="Apionate_lact_N"/>
    <property type="match status" value="1"/>
</dbReference>
<feature type="domain" description="D-apionate lactonase N-terminal" evidence="1">
    <location>
        <begin position="4"/>
        <end position="219"/>
    </location>
</feature>
<evidence type="ECO:0000259" key="1">
    <source>
        <dbReference type="Pfam" id="PF25837"/>
    </source>
</evidence>
<organism evidence="3 4">
    <name type="scientific">Microbacterium pumilum</name>
    <dbReference type="NCBI Taxonomy" id="344165"/>
    <lineage>
        <taxon>Bacteria</taxon>
        <taxon>Bacillati</taxon>
        <taxon>Actinomycetota</taxon>
        <taxon>Actinomycetes</taxon>
        <taxon>Micrococcales</taxon>
        <taxon>Microbacteriaceae</taxon>
        <taxon>Microbacterium</taxon>
    </lineage>
</organism>
<evidence type="ECO:0000313" key="3">
    <source>
        <dbReference type="EMBL" id="GAA1974813.1"/>
    </source>
</evidence>
<dbReference type="Pfam" id="PF25838">
    <property type="entry name" value="Apionate_lact_M"/>
    <property type="match status" value="1"/>
</dbReference>
<reference evidence="3 4" key="1">
    <citation type="journal article" date="2019" name="Int. J. Syst. Evol. Microbiol.">
        <title>The Global Catalogue of Microorganisms (GCM) 10K type strain sequencing project: providing services to taxonomists for standard genome sequencing and annotation.</title>
        <authorList>
            <consortium name="The Broad Institute Genomics Platform"/>
            <consortium name="The Broad Institute Genome Sequencing Center for Infectious Disease"/>
            <person name="Wu L."/>
            <person name="Ma J."/>
        </authorList>
    </citation>
    <scope>NUCLEOTIDE SEQUENCE [LARGE SCALE GENOMIC DNA]</scope>
    <source>
        <strain evidence="3 4">JCM 14902</strain>
    </source>
</reference>
<evidence type="ECO:0000259" key="2">
    <source>
        <dbReference type="Pfam" id="PF25838"/>
    </source>
</evidence>
<name>A0ABN2RTT5_9MICO</name>
<dbReference type="InterPro" id="IPR058788">
    <property type="entry name" value="ApnL_N"/>
</dbReference>
<accession>A0ABN2RTT5</accession>
<comment type="caution">
    <text evidence="3">The sequence shown here is derived from an EMBL/GenBank/DDBJ whole genome shotgun (WGS) entry which is preliminary data.</text>
</comment>
<dbReference type="EMBL" id="BAAAOH010000001">
    <property type="protein sequence ID" value="GAA1974813.1"/>
    <property type="molecule type" value="Genomic_DNA"/>
</dbReference>
<dbReference type="InterPro" id="IPR058787">
    <property type="entry name" value="ApnL_M"/>
</dbReference>
<feature type="domain" description="D-apionate lactonase TIM barrel" evidence="2">
    <location>
        <begin position="264"/>
        <end position="515"/>
    </location>
</feature>
<dbReference type="RefSeq" id="WP_344058113.1">
    <property type="nucleotide sequence ID" value="NZ_BAAAOH010000001.1"/>
</dbReference>
<proteinExistence type="predicted"/>
<evidence type="ECO:0000313" key="4">
    <source>
        <dbReference type="Proteomes" id="UP001500326"/>
    </source>
</evidence>
<dbReference type="Proteomes" id="UP001500326">
    <property type="component" value="Unassembled WGS sequence"/>
</dbReference>
<protein>
    <submittedName>
        <fullName evidence="3">Uncharacterized protein</fullName>
    </submittedName>
</protein>